<keyword evidence="2" id="KW-1185">Reference proteome</keyword>
<proteinExistence type="predicted"/>
<dbReference type="EMBL" id="AP019400">
    <property type="protein sequence ID" value="BBI33841.1"/>
    <property type="molecule type" value="Genomic_DNA"/>
</dbReference>
<protein>
    <submittedName>
        <fullName evidence="1">Uncharacterized protein</fullName>
    </submittedName>
</protein>
<name>A0A3T1D6Z5_9BACL</name>
<evidence type="ECO:0000313" key="2">
    <source>
        <dbReference type="Proteomes" id="UP000289856"/>
    </source>
</evidence>
<organism evidence="1 2">
    <name type="scientific">Cohnella abietis</name>
    <dbReference type="NCBI Taxonomy" id="2507935"/>
    <lineage>
        <taxon>Bacteria</taxon>
        <taxon>Bacillati</taxon>
        <taxon>Bacillota</taxon>
        <taxon>Bacilli</taxon>
        <taxon>Bacillales</taxon>
        <taxon>Paenibacillaceae</taxon>
        <taxon>Cohnella</taxon>
    </lineage>
</organism>
<accession>A0A3T1D6Z5</accession>
<dbReference type="RefSeq" id="WP_130610196.1">
    <property type="nucleotide sequence ID" value="NZ_AP019400.1"/>
</dbReference>
<dbReference type="Proteomes" id="UP000289856">
    <property type="component" value="Chromosome"/>
</dbReference>
<dbReference type="AlphaFoldDB" id="A0A3T1D6Z5"/>
<dbReference type="KEGG" id="cohn:KCTCHS21_32400"/>
<reference evidence="1 2" key="1">
    <citation type="submission" date="2019-01" db="EMBL/GenBank/DDBJ databases">
        <title>Complete genome sequence of Cohnella hallensis HS21 isolated from Korean fir (Abies koreana) rhizospheric soil.</title>
        <authorList>
            <person name="Jiang L."/>
            <person name="Kang S.W."/>
            <person name="Kim S."/>
            <person name="Jung J."/>
            <person name="Kim C.Y."/>
            <person name="Kim D.H."/>
            <person name="Kim S.W."/>
            <person name="Lee J."/>
        </authorList>
    </citation>
    <scope>NUCLEOTIDE SEQUENCE [LARGE SCALE GENOMIC DNA]</scope>
    <source>
        <strain evidence="1 2">HS21</strain>
    </source>
</reference>
<gene>
    <name evidence="1" type="ORF">KCTCHS21_32400</name>
</gene>
<sequence>MPNRNIQNDAAKYFTQFALDLTTRDAQKIETSDPNFKAVKSLGRLLGLISVGMTIKDFWDTFKYNDGIDKIIEFYFI</sequence>
<evidence type="ECO:0000313" key="1">
    <source>
        <dbReference type="EMBL" id="BBI33841.1"/>
    </source>
</evidence>